<proteinExistence type="inferred from homology"/>
<dbReference type="Proteomes" id="UP000054558">
    <property type="component" value="Unassembled WGS sequence"/>
</dbReference>
<evidence type="ECO:0000256" key="11">
    <source>
        <dbReference type="PROSITE-ProRule" id="PRU00433"/>
    </source>
</evidence>
<evidence type="ECO:0000256" key="14">
    <source>
        <dbReference type="SAM" id="MobiDB-lite"/>
    </source>
</evidence>
<keyword evidence="4 13" id="KW-0813">Transport</keyword>
<feature type="region of interest" description="Disordered" evidence="14">
    <location>
        <begin position="1"/>
        <end position="20"/>
    </location>
</feature>
<organism evidence="16 17">
    <name type="scientific">Klebsormidium nitens</name>
    <name type="common">Green alga</name>
    <name type="synonym">Ulothrix nitens</name>
    <dbReference type="NCBI Taxonomy" id="105231"/>
    <lineage>
        <taxon>Eukaryota</taxon>
        <taxon>Viridiplantae</taxon>
        <taxon>Streptophyta</taxon>
        <taxon>Klebsormidiophyceae</taxon>
        <taxon>Klebsormidiales</taxon>
        <taxon>Klebsormidiaceae</taxon>
        <taxon>Klebsormidium</taxon>
    </lineage>
</organism>
<evidence type="ECO:0000256" key="9">
    <source>
        <dbReference type="ARBA" id="ARBA00023004"/>
    </source>
</evidence>
<dbReference type="EMBL" id="DF236958">
    <property type="protein sequence ID" value="GAQ78228.1"/>
    <property type="molecule type" value="Genomic_DNA"/>
</dbReference>
<evidence type="ECO:0000256" key="6">
    <source>
        <dbReference type="ARBA" id="ARBA00022660"/>
    </source>
</evidence>
<dbReference type="OMA" id="KARCAQC"/>
<evidence type="ECO:0000256" key="3">
    <source>
        <dbReference type="ARBA" id="ARBA00006488"/>
    </source>
</evidence>
<gene>
    <name evidence="16" type="ORF">KFL_000090730</name>
</gene>
<dbReference type="Pfam" id="PF00034">
    <property type="entry name" value="Cytochrom_C"/>
    <property type="match status" value="1"/>
</dbReference>
<accession>A0A1Y1HQX5</accession>
<reference evidence="16 17" key="1">
    <citation type="journal article" date="2014" name="Nat. Commun.">
        <title>Klebsormidium flaccidum genome reveals primary factors for plant terrestrial adaptation.</title>
        <authorList>
            <person name="Hori K."/>
            <person name="Maruyama F."/>
            <person name="Fujisawa T."/>
            <person name="Togashi T."/>
            <person name="Yamamoto N."/>
            <person name="Seo M."/>
            <person name="Sato S."/>
            <person name="Yamada T."/>
            <person name="Mori H."/>
            <person name="Tajima N."/>
            <person name="Moriyama T."/>
            <person name="Ikeuchi M."/>
            <person name="Watanabe M."/>
            <person name="Wada H."/>
            <person name="Kobayashi K."/>
            <person name="Saito M."/>
            <person name="Masuda T."/>
            <person name="Sasaki-Sekimoto Y."/>
            <person name="Mashiguchi K."/>
            <person name="Awai K."/>
            <person name="Shimojima M."/>
            <person name="Masuda S."/>
            <person name="Iwai M."/>
            <person name="Nobusawa T."/>
            <person name="Narise T."/>
            <person name="Kondo S."/>
            <person name="Saito H."/>
            <person name="Sato R."/>
            <person name="Murakawa M."/>
            <person name="Ihara Y."/>
            <person name="Oshima-Yamada Y."/>
            <person name="Ohtaka K."/>
            <person name="Satoh M."/>
            <person name="Sonobe K."/>
            <person name="Ishii M."/>
            <person name="Ohtani R."/>
            <person name="Kanamori-Sato M."/>
            <person name="Honoki R."/>
            <person name="Miyazaki D."/>
            <person name="Mochizuki H."/>
            <person name="Umetsu J."/>
            <person name="Higashi K."/>
            <person name="Shibata D."/>
            <person name="Kamiya Y."/>
            <person name="Sato N."/>
            <person name="Nakamura Y."/>
            <person name="Tabata S."/>
            <person name="Ida S."/>
            <person name="Kurokawa K."/>
            <person name="Ohta H."/>
        </authorList>
    </citation>
    <scope>NUCLEOTIDE SEQUENCE [LARGE SCALE GENOMIC DNA]</scope>
    <source>
        <strain evidence="16 17">NIES-2285</strain>
    </source>
</reference>
<evidence type="ECO:0000256" key="8">
    <source>
        <dbReference type="ARBA" id="ARBA00022982"/>
    </source>
</evidence>
<evidence type="ECO:0000256" key="5">
    <source>
        <dbReference type="ARBA" id="ARBA00022617"/>
    </source>
</evidence>
<dbReference type="SUPFAM" id="SSF46626">
    <property type="entry name" value="Cytochrome c"/>
    <property type="match status" value="1"/>
</dbReference>
<evidence type="ECO:0000256" key="12">
    <source>
        <dbReference type="RuleBase" id="RU004426"/>
    </source>
</evidence>
<dbReference type="GO" id="GO:0020037">
    <property type="term" value="F:heme binding"/>
    <property type="evidence" value="ECO:0007669"/>
    <property type="project" value="InterPro"/>
</dbReference>
<dbReference type="FunFam" id="1.10.760.10:FF:000001">
    <property type="entry name" value="Cytochrome c iso-1"/>
    <property type="match status" value="1"/>
</dbReference>
<evidence type="ECO:0000259" key="15">
    <source>
        <dbReference type="PROSITE" id="PS51007"/>
    </source>
</evidence>
<evidence type="ECO:0000256" key="7">
    <source>
        <dbReference type="ARBA" id="ARBA00022723"/>
    </source>
</evidence>
<comment type="PTM">
    <text evidence="13">Binds 1 heme group per subunit.</text>
</comment>
<evidence type="ECO:0000256" key="13">
    <source>
        <dbReference type="RuleBase" id="RU004427"/>
    </source>
</evidence>
<keyword evidence="8 13" id="KW-0249">Electron transport</keyword>
<keyword evidence="5 11" id="KW-0349">Heme</keyword>
<dbReference type="STRING" id="105231.A0A1Y1HQX5"/>
<dbReference type="GO" id="GO:0006122">
    <property type="term" value="P:mitochondrial electron transport, ubiquinol to cytochrome c"/>
    <property type="evidence" value="ECO:0000318"/>
    <property type="project" value="GO_Central"/>
</dbReference>
<dbReference type="GO" id="GO:0006123">
    <property type="term" value="P:mitochondrial electron transport, cytochrome c to oxygen"/>
    <property type="evidence" value="ECO:0000318"/>
    <property type="project" value="GO_Central"/>
</dbReference>
<dbReference type="Gene3D" id="1.10.760.10">
    <property type="entry name" value="Cytochrome c-like domain"/>
    <property type="match status" value="1"/>
</dbReference>
<evidence type="ECO:0000313" key="17">
    <source>
        <dbReference type="Proteomes" id="UP000054558"/>
    </source>
</evidence>
<keyword evidence="9 11" id="KW-0408">Iron</keyword>
<dbReference type="OrthoDB" id="449280at2759"/>
<dbReference type="PRINTS" id="PR00604">
    <property type="entry name" value="CYTCHRMECIAB"/>
</dbReference>
<keyword evidence="17" id="KW-1185">Reference proteome</keyword>
<sequence>MGDNIDWSKAPAGDSTAGGKTFKTKCAQCHVAEKGGGHKQGPNLGGLFGRTSGTAAGYSYSAANKSKAVEWKEETLYEYLLNPKKYIPGTKMVFPGLKKPKDRADLIAYLKEATA</sequence>
<comment type="similarity">
    <text evidence="3 12">Belongs to the cytochrome c family.</text>
</comment>
<dbReference type="GO" id="GO:0046872">
    <property type="term" value="F:metal ion binding"/>
    <property type="evidence" value="ECO:0007669"/>
    <property type="project" value="UniProtKB-KW"/>
</dbReference>
<evidence type="ECO:0000256" key="10">
    <source>
        <dbReference type="ARBA" id="ARBA00023128"/>
    </source>
</evidence>
<comment type="subcellular location">
    <subcellularLocation>
        <location evidence="2">Mitochondrion intermembrane space</location>
    </subcellularLocation>
</comment>
<evidence type="ECO:0000256" key="4">
    <source>
        <dbReference type="ARBA" id="ARBA00022448"/>
    </source>
</evidence>
<dbReference type="GO" id="GO:0005758">
    <property type="term" value="C:mitochondrial intermembrane space"/>
    <property type="evidence" value="ECO:0000318"/>
    <property type="project" value="GO_Central"/>
</dbReference>
<dbReference type="InterPro" id="IPR002327">
    <property type="entry name" value="Cyt_c_1A/1B"/>
</dbReference>
<keyword evidence="6 13" id="KW-0679">Respiratory chain</keyword>
<protein>
    <submittedName>
        <fullName evidence="16">Cytochrome c</fullName>
    </submittedName>
</protein>
<dbReference type="GO" id="GO:0009055">
    <property type="term" value="F:electron transfer activity"/>
    <property type="evidence" value="ECO:0000318"/>
    <property type="project" value="GO_Central"/>
</dbReference>
<dbReference type="GO" id="GO:0010336">
    <property type="term" value="P:gibberellic acid homeostasis"/>
    <property type="evidence" value="ECO:0007669"/>
    <property type="project" value="UniProtKB-ARBA"/>
</dbReference>
<evidence type="ECO:0000256" key="1">
    <source>
        <dbReference type="ARBA" id="ARBA00002555"/>
    </source>
</evidence>
<evidence type="ECO:0000256" key="2">
    <source>
        <dbReference type="ARBA" id="ARBA00004569"/>
    </source>
</evidence>
<dbReference type="PANTHER" id="PTHR11961">
    <property type="entry name" value="CYTOCHROME C"/>
    <property type="match status" value="1"/>
</dbReference>
<keyword evidence="10 13" id="KW-0496">Mitochondrion</keyword>
<dbReference type="PROSITE" id="PS51007">
    <property type="entry name" value="CYTC"/>
    <property type="match status" value="1"/>
</dbReference>
<dbReference type="InterPro" id="IPR009056">
    <property type="entry name" value="Cyt_c-like_dom"/>
</dbReference>
<evidence type="ECO:0000313" key="16">
    <source>
        <dbReference type="EMBL" id="GAQ78228.1"/>
    </source>
</evidence>
<dbReference type="InterPro" id="IPR036909">
    <property type="entry name" value="Cyt_c-like_dom_sf"/>
</dbReference>
<name>A0A1Y1HQX5_KLENI</name>
<dbReference type="AlphaFoldDB" id="A0A1Y1HQX5"/>
<feature type="domain" description="Cytochrome c" evidence="15">
    <location>
        <begin position="13"/>
        <end position="114"/>
    </location>
</feature>
<keyword evidence="7 11" id="KW-0479">Metal-binding</keyword>
<comment type="function">
    <text evidence="1 13">Electron carrier protein. The oxidized form of the cytochrome c heme group can accept an electron from the heme group of the cytochrome c1 subunit of cytochrome reductase. Cytochrome c then transfers this electron to the cytochrome oxidase complex, the final protein carrier in the mitochondrial electron-transport chain.</text>
</comment>